<reference evidence="1" key="1">
    <citation type="journal article" date="2022" name="Int. J. Mol. Sci.">
        <title>Draft Genome of Tanacetum Coccineum: Genomic Comparison of Closely Related Tanacetum-Family Plants.</title>
        <authorList>
            <person name="Yamashiro T."/>
            <person name="Shiraishi A."/>
            <person name="Nakayama K."/>
            <person name="Satake H."/>
        </authorList>
    </citation>
    <scope>NUCLEOTIDE SEQUENCE</scope>
</reference>
<sequence length="334" mass="39172">MTPRVYSDLSLKIRKGTHCRNSGNEHLPSSRLPKDITLLINRLPLDAKDIWDNVKMLLKGLELTKENRESQLYDDFELFRQHKGETIHDYYVRMGDKICNSSETYIEADRDSNYDQLTKPQSRRRVVVSECSGTTEYEDRVTMWVQVHLVLLGSSEQVENANLGNVFQGVMGDYDAFDFGSCEASRHKLCSMAFISSADPVYVKRVRHMIRHSYLRDMRTFIECQFYIAMYFCTNDAYTMIYNDMYEPHSQSVSKITRNTVVNNLLTAELTTYKEQVALYERRARFELMEREQKIDEQLRIVITDHNIKEENLKKELHSVKLNLLLPSTITSQW</sequence>
<keyword evidence="2" id="KW-1185">Reference proteome</keyword>
<proteinExistence type="predicted"/>
<accession>A0ABQ5BIP5</accession>
<dbReference type="Proteomes" id="UP001151760">
    <property type="component" value="Unassembled WGS sequence"/>
</dbReference>
<comment type="caution">
    <text evidence="1">The sequence shown here is derived from an EMBL/GenBank/DDBJ whole genome shotgun (WGS) entry which is preliminary data.</text>
</comment>
<evidence type="ECO:0000313" key="2">
    <source>
        <dbReference type="Proteomes" id="UP001151760"/>
    </source>
</evidence>
<organism evidence="1 2">
    <name type="scientific">Tanacetum coccineum</name>
    <dbReference type="NCBI Taxonomy" id="301880"/>
    <lineage>
        <taxon>Eukaryota</taxon>
        <taxon>Viridiplantae</taxon>
        <taxon>Streptophyta</taxon>
        <taxon>Embryophyta</taxon>
        <taxon>Tracheophyta</taxon>
        <taxon>Spermatophyta</taxon>
        <taxon>Magnoliopsida</taxon>
        <taxon>eudicotyledons</taxon>
        <taxon>Gunneridae</taxon>
        <taxon>Pentapetalae</taxon>
        <taxon>asterids</taxon>
        <taxon>campanulids</taxon>
        <taxon>Asterales</taxon>
        <taxon>Asteraceae</taxon>
        <taxon>Asteroideae</taxon>
        <taxon>Anthemideae</taxon>
        <taxon>Anthemidinae</taxon>
        <taxon>Tanacetum</taxon>
    </lineage>
</organism>
<evidence type="ECO:0000313" key="1">
    <source>
        <dbReference type="EMBL" id="GJT12744.1"/>
    </source>
</evidence>
<protein>
    <submittedName>
        <fullName evidence="1">Uncharacterized protein</fullName>
    </submittedName>
</protein>
<gene>
    <name evidence="1" type="ORF">Tco_0859786</name>
</gene>
<dbReference type="EMBL" id="BQNB010013173">
    <property type="protein sequence ID" value="GJT12744.1"/>
    <property type="molecule type" value="Genomic_DNA"/>
</dbReference>
<name>A0ABQ5BIP5_9ASTR</name>
<reference evidence="1" key="2">
    <citation type="submission" date="2022-01" db="EMBL/GenBank/DDBJ databases">
        <authorList>
            <person name="Yamashiro T."/>
            <person name="Shiraishi A."/>
            <person name="Satake H."/>
            <person name="Nakayama K."/>
        </authorList>
    </citation>
    <scope>NUCLEOTIDE SEQUENCE</scope>
</reference>